<keyword evidence="4" id="KW-0472">Membrane</keyword>
<evidence type="ECO:0000256" key="3">
    <source>
        <dbReference type="ARBA" id="ARBA00022729"/>
    </source>
</evidence>
<keyword evidence="5" id="KW-0325">Glycoprotein</keyword>
<name>A0A8J1JTW0_XENTR</name>
<gene>
    <name evidence="9 10" type="primary">LOC116411755</name>
</gene>
<dbReference type="Xenbase" id="XB-GENE-29097703">
    <property type="gene designation" value="LOC116411755"/>
</dbReference>
<dbReference type="Gene3D" id="2.10.60.10">
    <property type="entry name" value="CD59"/>
    <property type="match status" value="2"/>
</dbReference>
<organism evidence="8 9">
    <name type="scientific">Xenopus tropicalis</name>
    <name type="common">Western clawed frog</name>
    <name type="synonym">Silurana tropicalis</name>
    <dbReference type="NCBI Taxonomy" id="8364"/>
    <lineage>
        <taxon>Eukaryota</taxon>
        <taxon>Metazoa</taxon>
        <taxon>Chordata</taxon>
        <taxon>Craniata</taxon>
        <taxon>Vertebrata</taxon>
        <taxon>Euteleostomi</taxon>
        <taxon>Amphibia</taxon>
        <taxon>Batrachia</taxon>
        <taxon>Anura</taxon>
        <taxon>Pipoidea</taxon>
        <taxon>Pipidae</taxon>
        <taxon>Xenopodinae</taxon>
        <taxon>Xenopus</taxon>
        <taxon>Silurana</taxon>
    </lineage>
</organism>
<dbReference type="InterPro" id="IPR035076">
    <property type="entry name" value="Toxin/TOLIP"/>
</dbReference>
<accession>A0A8J1JTW0</accession>
<protein>
    <submittedName>
        <fullName evidence="9">Ly6/PLAUR domain-containing protein 2-like</fullName>
    </submittedName>
</protein>
<evidence type="ECO:0000256" key="1">
    <source>
        <dbReference type="ARBA" id="ARBA00004236"/>
    </source>
</evidence>
<dbReference type="Pfam" id="PF00087">
    <property type="entry name" value="Toxin_TOLIP"/>
    <property type="match status" value="2"/>
</dbReference>
<dbReference type="SUPFAM" id="SSF57302">
    <property type="entry name" value="Snake toxin-like"/>
    <property type="match status" value="2"/>
</dbReference>
<keyword evidence="3 6" id="KW-0732">Signal</keyword>
<dbReference type="RefSeq" id="XP_031760470.1">
    <property type="nucleotide sequence ID" value="XM_031904610.1"/>
</dbReference>
<dbReference type="AlphaFoldDB" id="A0A8J1JTW0"/>
<dbReference type="GO" id="GO:0005886">
    <property type="term" value="C:plasma membrane"/>
    <property type="evidence" value="ECO:0000318"/>
    <property type="project" value="GO_Central"/>
</dbReference>
<feature type="domain" description="UPAR/Ly6" evidence="7">
    <location>
        <begin position="103"/>
        <end position="184"/>
    </location>
</feature>
<evidence type="ECO:0000256" key="4">
    <source>
        <dbReference type="ARBA" id="ARBA00023136"/>
    </source>
</evidence>
<dbReference type="PANTHER" id="PTHR16983">
    <property type="entry name" value="UPAR/LY6 DOMAIN-CONTAINING PROTEIN"/>
    <property type="match status" value="1"/>
</dbReference>
<feature type="domain" description="UPAR/Ly6" evidence="7">
    <location>
        <begin position="21"/>
        <end position="102"/>
    </location>
</feature>
<evidence type="ECO:0000256" key="2">
    <source>
        <dbReference type="ARBA" id="ARBA00022475"/>
    </source>
</evidence>
<dbReference type="GeneID" id="116411755"/>
<dbReference type="SMART" id="SM00134">
    <property type="entry name" value="LU"/>
    <property type="match status" value="2"/>
</dbReference>
<feature type="signal peptide" evidence="6">
    <location>
        <begin position="1"/>
        <end position="18"/>
    </location>
</feature>
<evidence type="ECO:0000256" key="5">
    <source>
        <dbReference type="ARBA" id="ARBA00023180"/>
    </source>
</evidence>
<evidence type="ECO:0000313" key="8">
    <source>
        <dbReference type="Proteomes" id="UP000008143"/>
    </source>
</evidence>
<dbReference type="PROSITE" id="PS00983">
    <property type="entry name" value="LY6_UPAR"/>
    <property type="match status" value="1"/>
</dbReference>
<evidence type="ECO:0000256" key="6">
    <source>
        <dbReference type="SAM" id="SignalP"/>
    </source>
</evidence>
<proteinExistence type="predicted"/>
<reference evidence="9" key="1">
    <citation type="submission" date="2025-08" db="UniProtKB">
        <authorList>
            <consortium name="RefSeq"/>
        </authorList>
    </citation>
    <scope>IDENTIFICATION</scope>
    <source>
        <strain evidence="9">Nigerian</strain>
        <tissue evidence="9">Liver and blood</tissue>
    </source>
</reference>
<evidence type="ECO:0000313" key="9">
    <source>
        <dbReference type="RefSeq" id="XP_031760470.1"/>
    </source>
</evidence>
<sequence>MAALYVSLLLAALCIGTAVPLKCYTCPGATSNIYCMTPTNCSSTDTFCQTIVTSMLGETTIGKYCTDRCYPGSDSTAGLTGNISCCNTDLCNVDGPSDAPTQCYTCTAATSNADCLRPKNCTSADAYCLTDVSTASGKTTIDKTCFPSCTPGSTTILGLTITTSCCNTDLCNVSGAPGVKYSYPALGLPLGFLLVLLRGSVL</sequence>
<dbReference type="InterPro" id="IPR016054">
    <property type="entry name" value="LY6_UPA_recep-like"/>
</dbReference>
<dbReference type="PANTHER" id="PTHR16983:SF13">
    <property type="entry name" value="LYMPHOCYTE ANTIGEN 6E"/>
    <property type="match status" value="1"/>
</dbReference>
<feature type="chain" id="PRO_5035298191" evidence="6">
    <location>
        <begin position="19"/>
        <end position="202"/>
    </location>
</feature>
<dbReference type="Proteomes" id="UP000008143">
    <property type="component" value="Chromosome 6"/>
</dbReference>
<dbReference type="InterPro" id="IPR051110">
    <property type="entry name" value="Ly-6/neurotoxin-like_GPI-ap"/>
</dbReference>
<dbReference type="AGR" id="Xenbase:XB-GENE-29097703"/>
<evidence type="ECO:0000259" key="7">
    <source>
        <dbReference type="SMART" id="SM00134"/>
    </source>
</evidence>
<keyword evidence="8" id="KW-1185">Reference proteome</keyword>
<evidence type="ECO:0000313" key="10">
    <source>
        <dbReference type="Xenbase" id="XB-GENE-29097703"/>
    </source>
</evidence>
<dbReference type="OMA" id="NEDSYCA"/>
<keyword evidence="2" id="KW-1003">Cell membrane</keyword>
<dbReference type="OrthoDB" id="9900838at2759"/>
<dbReference type="KEGG" id="xtr:116411755"/>
<comment type="subcellular location">
    <subcellularLocation>
        <location evidence="1">Cell membrane</location>
    </subcellularLocation>
</comment>
<dbReference type="InterPro" id="IPR018363">
    <property type="entry name" value="CD59_antigen_CS"/>
</dbReference>
<dbReference type="FunFam" id="2.10.60.10:FF:000003">
    <property type="entry name" value="lymphocyte antigen 6E isoform X1"/>
    <property type="match status" value="2"/>
</dbReference>
<dbReference type="CDD" id="cd23575">
    <property type="entry name" value="TFP_LU_ECD_GPIHBP1"/>
    <property type="match status" value="1"/>
</dbReference>
<dbReference type="InterPro" id="IPR045860">
    <property type="entry name" value="Snake_toxin-like_sf"/>
</dbReference>